<name>A0A1I6GSN9_9FLAO</name>
<dbReference type="Pfam" id="PF06245">
    <property type="entry name" value="DUF1015"/>
    <property type="match status" value="1"/>
</dbReference>
<evidence type="ECO:0000313" key="2">
    <source>
        <dbReference type="Proteomes" id="UP000199534"/>
    </source>
</evidence>
<dbReference type="OrthoDB" id="9781616at2"/>
<dbReference type="PANTHER" id="PTHR36454">
    <property type="entry name" value="LMO2823 PROTEIN"/>
    <property type="match status" value="1"/>
</dbReference>
<dbReference type="RefSeq" id="WP_092982170.1">
    <property type="nucleotide sequence ID" value="NZ_FOYQ01000002.1"/>
</dbReference>
<organism evidence="1 2">
    <name type="scientific">Robiginitalea myxolifaciens</name>
    <dbReference type="NCBI Taxonomy" id="400055"/>
    <lineage>
        <taxon>Bacteria</taxon>
        <taxon>Pseudomonadati</taxon>
        <taxon>Bacteroidota</taxon>
        <taxon>Flavobacteriia</taxon>
        <taxon>Flavobacteriales</taxon>
        <taxon>Flavobacteriaceae</taxon>
        <taxon>Robiginitalea</taxon>
    </lineage>
</organism>
<dbReference type="EMBL" id="FOYQ01000002">
    <property type="protein sequence ID" value="SFR45190.1"/>
    <property type="molecule type" value="Genomic_DNA"/>
</dbReference>
<keyword evidence="2" id="KW-1185">Reference proteome</keyword>
<gene>
    <name evidence="1" type="ORF">SAMN04490243_1676</name>
</gene>
<dbReference type="AlphaFoldDB" id="A0A1I6GSN9"/>
<dbReference type="Proteomes" id="UP000199534">
    <property type="component" value="Unassembled WGS sequence"/>
</dbReference>
<protein>
    <submittedName>
        <fullName evidence="1">Uncharacterized conserved protein, DUF1015 family</fullName>
    </submittedName>
</protein>
<dbReference type="PIRSF" id="PIRSF033563">
    <property type="entry name" value="UCP033563"/>
    <property type="match status" value="1"/>
</dbReference>
<evidence type="ECO:0000313" key="1">
    <source>
        <dbReference type="EMBL" id="SFR45190.1"/>
    </source>
</evidence>
<reference evidence="1 2" key="1">
    <citation type="submission" date="2016-10" db="EMBL/GenBank/DDBJ databases">
        <authorList>
            <person name="de Groot N.N."/>
        </authorList>
    </citation>
    <scope>NUCLEOTIDE SEQUENCE [LARGE SCALE GENOMIC DNA]</scope>
    <source>
        <strain evidence="1 2">DSM 21019</strain>
    </source>
</reference>
<proteinExistence type="predicted"/>
<dbReference type="InterPro" id="IPR008323">
    <property type="entry name" value="UCP033563"/>
</dbReference>
<accession>A0A1I6GSN9</accession>
<dbReference type="STRING" id="400055.SAMN04490243_1676"/>
<dbReference type="PANTHER" id="PTHR36454:SF1">
    <property type="entry name" value="DUF1015 DOMAIN-CONTAINING PROTEIN"/>
    <property type="match status" value="1"/>
</dbReference>
<sequence length="408" mass="47307">MAEALPFRAVRPAPDKAPYVISRSYESYGKQQREWELENNPFSFLHILNPGFKFHKRLQGSARFTGVRNRYLEFLDEGILVRDEKPGYYIYEHSGAEYAAHGIFCATSTEDYRSGKIRKHEDTLHRREVLFADYLEAVRFNAEPVLMTYPHNEAIAQLLAERMQQPADYFFTSPDRITHRMWVVHKPDAIAQISRVFGEMPALYIADGHHRSASSELLSGRLERKNQEAEAHRYFMSYLIDESQLRIRAFSRLLTDLNELSPEDILFKLDQHYRIHEQGELIYKPERKHTFGMYLAGKFYALHLRESAYSFGNPLRELDSHILYETILKPIFGIDDLRNDQRIRYVSDPHPGPGIKSAVDSGEFAIGFSMLPIGFREIKHIADAELTMPPKSTFVEPKLPSGLTIYDI</sequence>